<dbReference type="InterPro" id="IPR046847">
    <property type="entry name" value="Xre-like_HTH"/>
</dbReference>
<feature type="domain" description="Antitoxin Xre/MbcA/ParS-like toxin-binding" evidence="1">
    <location>
        <begin position="88"/>
        <end position="137"/>
    </location>
</feature>
<keyword evidence="4" id="KW-1185">Reference proteome</keyword>
<dbReference type="OrthoDB" id="8595277at2"/>
<dbReference type="Pfam" id="PF09722">
    <property type="entry name" value="Xre_MbcA_ParS_C"/>
    <property type="match status" value="1"/>
</dbReference>
<dbReference type="InterPro" id="IPR011979">
    <property type="entry name" value="Antitox_Xre"/>
</dbReference>
<reference evidence="4" key="1">
    <citation type="submission" date="2016-02" db="EMBL/GenBank/DDBJ databases">
        <authorList>
            <person name="Rodrigo-Torres Lidia"/>
            <person name="Arahal R.David."/>
        </authorList>
    </citation>
    <scope>NUCLEOTIDE SEQUENCE [LARGE SCALE GENOMIC DNA]</scope>
    <source>
        <strain evidence="4">CECT 8713</strain>
    </source>
</reference>
<accession>A0A128F2D7</accession>
<organism evidence="3 4">
    <name type="scientific">Grimontia marina</name>
    <dbReference type="NCBI Taxonomy" id="646534"/>
    <lineage>
        <taxon>Bacteria</taxon>
        <taxon>Pseudomonadati</taxon>
        <taxon>Pseudomonadota</taxon>
        <taxon>Gammaproteobacteria</taxon>
        <taxon>Vibrionales</taxon>
        <taxon>Vibrionaceae</taxon>
        <taxon>Grimontia</taxon>
    </lineage>
</organism>
<dbReference type="NCBIfam" id="TIGR02293">
    <property type="entry name" value="TAS_TIGR02293"/>
    <property type="match status" value="1"/>
</dbReference>
<dbReference type="RefSeq" id="WP_062707815.1">
    <property type="nucleotide sequence ID" value="NZ_CAWRCI010000012.1"/>
</dbReference>
<dbReference type="GO" id="GO:0003677">
    <property type="term" value="F:DNA binding"/>
    <property type="evidence" value="ECO:0007669"/>
    <property type="project" value="InterPro"/>
</dbReference>
<dbReference type="Pfam" id="PF20432">
    <property type="entry name" value="Xre-like-HTH"/>
    <property type="match status" value="1"/>
</dbReference>
<evidence type="ECO:0000259" key="2">
    <source>
        <dbReference type="Pfam" id="PF20432"/>
    </source>
</evidence>
<dbReference type="EMBL" id="FIZY01000012">
    <property type="protein sequence ID" value="CZF80953.1"/>
    <property type="molecule type" value="Genomic_DNA"/>
</dbReference>
<evidence type="ECO:0000313" key="3">
    <source>
        <dbReference type="EMBL" id="CZF80953.1"/>
    </source>
</evidence>
<proteinExistence type="predicted"/>
<evidence type="ECO:0000313" key="4">
    <source>
        <dbReference type="Proteomes" id="UP000073601"/>
    </source>
</evidence>
<evidence type="ECO:0000259" key="1">
    <source>
        <dbReference type="Pfam" id="PF09722"/>
    </source>
</evidence>
<sequence length="140" mass="15682">MYADQLMSLGIVKEGQIINQDMELDIIRHGLKVKHARKVMKEMAMSSGEWVTLIGLSPRSLQRKSDSDLLTPSQSEKTLAIRRVVDLAVDYYGDRSIALDWLKTPQVAFGGKAAVDYLDTNTGIQYVENVLNRLMHGMTA</sequence>
<feature type="domain" description="Antitoxin Xre-like helix-turn-helix" evidence="2">
    <location>
        <begin position="25"/>
        <end position="81"/>
    </location>
</feature>
<name>A0A128F2D7_9GAMM</name>
<gene>
    <name evidence="3" type="ORF">GMA8713_01656</name>
</gene>
<dbReference type="AlphaFoldDB" id="A0A128F2D7"/>
<dbReference type="Proteomes" id="UP000073601">
    <property type="component" value="Unassembled WGS sequence"/>
</dbReference>
<dbReference type="InterPro" id="IPR024467">
    <property type="entry name" value="Xre/MbcA/ParS-like_toxin-bd"/>
</dbReference>
<protein>
    <submittedName>
        <fullName evidence="3">Uncharacterized protein</fullName>
    </submittedName>
</protein>